<feature type="compositionally biased region" description="Polar residues" evidence="1">
    <location>
        <begin position="8"/>
        <end position="20"/>
    </location>
</feature>
<keyword evidence="3" id="KW-1185">Reference proteome</keyword>
<feature type="compositionally biased region" description="Polar residues" evidence="1">
    <location>
        <begin position="111"/>
        <end position="120"/>
    </location>
</feature>
<sequence length="120" mass="13741">MKVRRTSVSKFTTTSDSPETVRNPRVSRPSLSLSPSFFNEAWPHQRFIAKQECSDNRNASYAAKARILRRVIETRSVLRNEAFSNIRGDSHENNGRFRLNEQPLNPEPTGPQRQKSQDGV</sequence>
<organism evidence="2 3">
    <name type="scientific">Toxocara canis</name>
    <name type="common">Canine roundworm</name>
    <dbReference type="NCBI Taxonomy" id="6265"/>
    <lineage>
        <taxon>Eukaryota</taxon>
        <taxon>Metazoa</taxon>
        <taxon>Ecdysozoa</taxon>
        <taxon>Nematoda</taxon>
        <taxon>Chromadorea</taxon>
        <taxon>Rhabditida</taxon>
        <taxon>Spirurina</taxon>
        <taxon>Ascaridomorpha</taxon>
        <taxon>Ascaridoidea</taxon>
        <taxon>Toxocaridae</taxon>
        <taxon>Toxocara</taxon>
    </lineage>
</organism>
<dbReference type="EMBL" id="JPKZ01001124">
    <property type="protein sequence ID" value="KHN83885.1"/>
    <property type="molecule type" value="Genomic_DNA"/>
</dbReference>
<gene>
    <name evidence="2" type="ORF">Tcan_11342</name>
</gene>
<name>A0A0B2VSA7_TOXCA</name>
<evidence type="ECO:0000313" key="3">
    <source>
        <dbReference type="Proteomes" id="UP000031036"/>
    </source>
</evidence>
<evidence type="ECO:0000313" key="2">
    <source>
        <dbReference type="EMBL" id="KHN83885.1"/>
    </source>
</evidence>
<proteinExistence type="predicted"/>
<accession>A0A0B2VSA7</accession>
<feature type="compositionally biased region" description="Basic and acidic residues" evidence="1">
    <location>
        <begin position="88"/>
        <end position="99"/>
    </location>
</feature>
<feature type="region of interest" description="Disordered" evidence="1">
    <location>
        <begin position="85"/>
        <end position="120"/>
    </location>
</feature>
<protein>
    <submittedName>
        <fullName evidence="2">Uncharacterized protein</fullName>
    </submittedName>
</protein>
<dbReference type="Proteomes" id="UP000031036">
    <property type="component" value="Unassembled WGS sequence"/>
</dbReference>
<feature type="region of interest" description="Disordered" evidence="1">
    <location>
        <begin position="1"/>
        <end position="33"/>
    </location>
</feature>
<feature type="compositionally biased region" description="Low complexity" evidence="1">
    <location>
        <begin position="21"/>
        <end position="33"/>
    </location>
</feature>
<reference evidence="2 3" key="1">
    <citation type="submission" date="2014-11" db="EMBL/GenBank/DDBJ databases">
        <title>Genetic blueprint of the zoonotic pathogen Toxocara canis.</title>
        <authorList>
            <person name="Zhu X.-Q."/>
            <person name="Korhonen P.K."/>
            <person name="Cai H."/>
            <person name="Young N.D."/>
            <person name="Nejsum P."/>
            <person name="von Samson-Himmelstjerna G."/>
            <person name="Boag P.R."/>
            <person name="Tan P."/>
            <person name="Li Q."/>
            <person name="Min J."/>
            <person name="Yang Y."/>
            <person name="Wang X."/>
            <person name="Fang X."/>
            <person name="Hall R.S."/>
            <person name="Hofmann A."/>
            <person name="Sternberg P.W."/>
            <person name="Jex A.R."/>
            <person name="Gasser R.B."/>
        </authorList>
    </citation>
    <scope>NUCLEOTIDE SEQUENCE [LARGE SCALE GENOMIC DNA]</scope>
    <source>
        <strain evidence="2">PN_DK_2014</strain>
    </source>
</reference>
<dbReference type="AlphaFoldDB" id="A0A0B2VSA7"/>
<comment type="caution">
    <text evidence="2">The sequence shown here is derived from an EMBL/GenBank/DDBJ whole genome shotgun (WGS) entry which is preliminary data.</text>
</comment>
<evidence type="ECO:0000256" key="1">
    <source>
        <dbReference type="SAM" id="MobiDB-lite"/>
    </source>
</evidence>